<dbReference type="InterPro" id="IPR019196">
    <property type="entry name" value="ABC_transp_unknown"/>
</dbReference>
<dbReference type="Pfam" id="PF09822">
    <property type="entry name" value="ABC_transp_aux"/>
    <property type="match status" value="1"/>
</dbReference>
<keyword evidence="1" id="KW-0812">Transmembrane</keyword>
<dbReference type="EMBL" id="CP020465">
    <property type="protein sequence ID" value="ASP49021.1"/>
    <property type="molecule type" value="Genomic_DNA"/>
</dbReference>
<reference evidence="3 4" key="1">
    <citation type="submission" date="2017-08" db="EMBL/GenBank/DDBJ databases">
        <title>Complete genome of Colwellia sp. NB097-1, a psychrophile bacterium ioslated from Bering Sea.</title>
        <authorList>
            <person name="Chen X."/>
        </authorList>
    </citation>
    <scope>NUCLEOTIDE SEQUENCE [LARGE SCALE GENOMIC DNA]</scope>
    <source>
        <strain evidence="3 4">NB097-1</strain>
    </source>
</reference>
<accession>A0A222GB52</accession>
<feature type="domain" description="ABC-type uncharacterised transport system" evidence="2">
    <location>
        <begin position="239"/>
        <end position="503"/>
    </location>
</feature>
<dbReference type="RefSeq" id="WP_081152745.1">
    <property type="nucleotide sequence ID" value="NZ_CP020465.1"/>
</dbReference>
<keyword evidence="1" id="KW-0472">Membrane</keyword>
<feature type="transmembrane region" description="Helical" evidence="1">
    <location>
        <begin position="41"/>
        <end position="64"/>
    </location>
</feature>
<evidence type="ECO:0000313" key="3">
    <source>
        <dbReference type="EMBL" id="ASP49021.1"/>
    </source>
</evidence>
<organism evidence="3 4">
    <name type="scientific">Cognaticolwellia beringensis</name>
    <dbReference type="NCBI Taxonomy" id="1967665"/>
    <lineage>
        <taxon>Bacteria</taxon>
        <taxon>Pseudomonadati</taxon>
        <taxon>Pseudomonadota</taxon>
        <taxon>Gammaproteobacteria</taxon>
        <taxon>Alteromonadales</taxon>
        <taxon>Colwelliaceae</taxon>
        <taxon>Cognaticolwellia</taxon>
    </lineage>
</organism>
<keyword evidence="4" id="KW-1185">Reference proteome</keyword>
<feature type="transmembrane region" description="Helical" evidence="1">
    <location>
        <begin position="14"/>
        <end position="35"/>
    </location>
</feature>
<protein>
    <recommendedName>
        <fullName evidence="2">ABC-type uncharacterized transport system domain-containing protein</fullName>
    </recommendedName>
</protein>
<dbReference type="KEGG" id="cber:B5D82_15325"/>
<gene>
    <name evidence="3" type="ORF">B5D82_15325</name>
</gene>
<keyword evidence="1" id="KW-1133">Transmembrane helix</keyword>
<dbReference type="OrthoDB" id="8530910at2"/>
<proteinExistence type="predicted"/>
<name>A0A222GB52_9GAMM</name>
<evidence type="ECO:0000259" key="2">
    <source>
        <dbReference type="Pfam" id="PF09822"/>
    </source>
</evidence>
<feature type="transmembrane region" description="Helical" evidence="1">
    <location>
        <begin position="540"/>
        <end position="560"/>
    </location>
</feature>
<sequence length="565" mass="63070">MTIKNNHILQLKKLLPALIGITLFSFILGLSLFYIDAQFSLLSFNLASCLTLGGAIVFIVLLILNNKLNDTTTLGKNNQSAISGLSIAQQWKKPLRIFSMIMASLAFLAISHYAANSITTRWDVTKDEQHTLTKNTIEFISTLKEEVELTALYVGLPPKYLQDLFNEYERLSAGLISTQIIDPIDNISFAAKFGNVVSGRERKVIVQSSNGRKDVDFSDDALTEEKLTNAIARASSPPRQVYFLVGHGEYSITNTDHVGLSTFKQLLADNNIESKTLMLGITQSIPADCDVLIIAGARTELTVQEDKLIVDYLTTGGDALFLIEHTTVTTPDKPLTAEQLAENPSLNSIINHWGLNVKSDIVVDLTNHVGDDVGSPATKNYQQHKAITEGLDYTFYVRPRSIEMLAERRPSIKLAVIASTASKEKSWAETNRNLAIQYDQGIDTPGPVPISYVVLEEHKAENTVPNPLPYKTNTPRSDTRIIVFTDADFLTNVYINQYSNAQMGLNIVNWLAELDYQAFVRTKAIKVERLDLTSQQKRQVVVILFFTIFFFFIIGIVVWLKSKQR</sequence>
<feature type="transmembrane region" description="Helical" evidence="1">
    <location>
        <begin position="95"/>
        <end position="115"/>
    </location>
</feature>
<dbReference type="Proteomes" id="UP000202259">
    <property type="component" value="Chromosome"/>
</dbReference>
<evidence type="ECO:0000256" key="1">
    <source>
        <dbReference type="SAM" id="Phobius"/>
    </source>
</evidence>
<dbReference type="AlphaFoldDB" id="A0A222GB52"/>
<evidence type="ECO:0000313" key="4">
    <source>
        <dbReference type="Proteomes" id="UP000202259"/>
    </source>
</evidence>